<protein>
    <submittedName>
        <fullName evidence="1">Uncharacterized protein</fullName>
    </submittedName>
</protein>
<keyword evidence="2" id="KW-1185">Reference proteome</keyword>
<gene>
    <name evidence="1" type="ORF">RHIZ70_4146</name>
</gene>
<name>A0A376AKV1_9HYPH</name>
<dbReference type="RefSeq" id="WP_147294001.1">
    <property type="nucleotide sequence ID" value="NZ_UEYP01000007.1"/>
</dbReference>
<sequence>MAVSIDTLGKATRHNMLVVATCRHCERQARFLASDLAGFYGHGRDPRTLPFRCKTCDRRDCRVTLMDWPFDRTPETIVWRPVKVRG</sequence>
<dbReference type="AlphaFoldDB" id="A0A376AKV1"/>
<dbReference type="OrthoDB" id="8116599at2"/>
<accession>A0A376AKV1</accession>
<dbReference type="EMBL" id="UEYP01000007">
    <property type="protein sequence ID" value="SSC68438.1"/>
    <property type="molecule type" value="Genomic_DNA"/>
</dbReference>
<organism evidence="1 2">
    <name type="scientific">Ciceribacter selenitireducens ATCC BAA-1503</name>
    <dbReference type="NCBI Taxonomy" id="1336235"/>
    <lineage>
        <taxon>Bacteria</taxon>
        <taxon>Pseudomonadati</taxon>
        <taxon>Pseudomonadota</taxon>
        <taxon>Alphaproteobacteria</taxon>
        <taxon>Hyphomicrobiales</taxon>
        <taxon>Rhizobiaceae</taxon>
        <taxon>Ciceribacter</taxon>
    </lineage>
</organism>
<evidence type="ECO:0000313" key="1">
    <source>
        <dbReference type="EMBL" id="SSC68438.1"/>
    </source>
</evidence>
<dbReference type="Proteomes" id="UP000254764">
    <property type="component" value="Unassembled WGS sequence"/>
</dbReference>
<proteinExistence type="predicted"/>
<reference evidence="2" key="1">
    <citation type="submission" date="2018-07" db="EMBL/GenBank/DDBJ databases">
        <authorList>
            <person name="Peiro R."/>
            <person name="Begona"/>
            <person name="Cbmso G."/>
            <person name="Lopez M."/>
            <person name="Gonzalez S."/>
        </authorList>
    </citation>
    <scope>NUCLEOTIDE SEQUENCE [LARGE SCALE GENOMIC DNA]</scope>
</reference>
<dbReference type="STRING" id="1336235.GCA_000518785_02738"/>
<evidence type="ECO:0000313" key="2">
    <source>
        <dbReference type="Proteomes" id="UP000254764"/>
    </source>
</evidence>